<dbReference type="SUPFAM" id="SSF55347">
    <property type="entry name" value="Glyceraldehyde-3-phosphate dehydrogenase-like, C-terminal domain"/>
    <property type="match status" value="1"/>
</dbReference>
<evidence type="ECO:0000313" key="3">
    <source>
        <dbReference type="Proteomes" id="UP000319342"/>
    </source>
</evidence>
<name>A0A518CWJ3_9BACT</name>
<dbReference type="PROSITE" id="PS51318">
    <property type="entry name" value="TAT"/>
    <property type="match status" value="1"/>
</dbReference>
<dbReference type="PANTHER" id="PTHR43818">
    <property type="entry name" value="BCDNA.GH03377"/>
    <property type="match status" value="1"/>
</dbReference>
<dbReference type="GO" id="GO:0050112">
    <property type="term" value="F:inositol 2-dehydrogenase (NAD+) activity"/>
    <property type="evidence" value="ECO:0007669"/>
    <property type="project" value="UniProtKB-EC"/>
</dbReference>
<dbReference type="Pfam" id="PF01408">
    <property type="entry name" value="GFO_IDH_MocA"/>
    <property type="match status" value="1"/>
</dbReference>
<dbReference type="Proteomes" id="UP000319342">
    <property type="component" value="Chromosome"/>
</dbReference>
<gene>
    <name evidence="2" type="primary">idhA</name>
    <name evidence="2" type="ORF">Pla163_06670</name>
</gene>
<keyword evidence="2" id="KW-0560">Oxidoreductase</keyword>
<dbReference type="Gene3D" id="3.30.360.10">
    <property type="entry name" value="Dihydrodipicolinate Reductase, domain 2"/>
    <property type="match status" value="1"/>
</dbReference>
<dbReference type="InterPro" id="IPR050463">
    <property type="entry name" value="Gfo/Idh/MocA_oxidrdct_glycsds"/>
</dbReference>
<sequence>MTEPNHPSARTISRRSLVAGSAATLPFLGACATPGGNATDRDPFYAAPRTRQDQVLRIGLIGCGGRGTGAAAQALSAEDGSVVLHAVGDVFEERAENCVANLRTAMTERHGEGATERIDVAPERVFGGFDAYRQVVASGVDVVLLATPPGFRPIHLDHAVGAGKHVFCEKPMAVDGPGLRLVMDAAARAKAAGTALVSGFCWRYNYRHRAFFAELADGRLGDVHAVYTNYLTGPIGRAARDPQWSEMEYQLRTWHYHNWLSGDHVVEQACHSLDKQAWAMGDRLPKWVDAVGGCQTRSGADIGDIYDHFSATFDYGDGVKAFHTSRQWPSSHGENRDYVWGTRGHGVIENWTPKHQIVTATGEWLYDGPGNDMYQQEHDELFHSIREGRPINDGEWMCTSTLLALMTREAAYSGKRVEPAQILESQHSLAPPEFVMGDIPSLPAPRAGTYTLS</sequence>
<dbReference type="AlphaFoldDB" id="A0A518CWJ3"/>
<organism evidence="2 3">
    <name type="scientific">Rohdeia mirabilis</name>
    <dbReference type="NCBI Taxonomy" id="2528008"/>
    <lineage>
        <taxon>Bacteria</taxon>
        <taxon>Pseudomonadati</taxon>
        <taxon>Planctomycetota</taxon>
        <taxon>Planctomycetia</taxon>
        <taxon>Planctomycetia incertae sedis</taxon>
        <taxon>Rohdeia</taxon>
    </lineage>
</organism>
<dbReference type="OrthoDB" id="253515at2"/>
<evidence type="ECO:0000313" key="2">
    <source>
        <dbReference type="EMBL" id="QDU83568.1"/>
    </source>
</evidence>
<accession>A0A518CWJ3</accession>
<dbReference type="SUPFAM" id="SSF51735">
    <property type="entry name" value="NAD(P)-binding Rossmann-fold domains"/>
    <property type="match status" value="1"/>
</dbReference>
<dbReference type="InterPro" id="IPR006311">
    <property type="entry name" value="TAT_signal"/>
</dbReference>
<dbReference type="PANTHER" id="PTHR43818:SF5">
    <property type="entry name" value="OXIDOREDUCTASE FAMILY PROTEIN"/>
    <property type="match status" value="1"/>
</dbReference>
<keyword evidence="3" id="KW-1185">Reference proteome</keyword>
<dbReference type="Gene3D" id="3.40.50.720">
    <property type="entry name" value="NAD(P)-binding Rossmann-like Domain"/>
    <property type="match status" value="1"/>
</dbReference>
<proteinExistence type="predicted"/>
<dbReference type="GO" id="GO:0000166">
    <property type="term" value="F:nucleotide binding"/>
    <property type="evidence" value="ECO:0007669"/>
    <property type="project" value="InterPro"/>
</dbReference>
<dbReference type="EC" id="1.1.1.18" evidence="2"/>
<feature type="domain" description="Gfo/Idh/MocA-like oxidoreductase N-terminal" evidence="1">
    <location>
        <begin position="56"/>
        <end position="190"/>
    </location>
</feature>
<dbReference type="EMBL" id="CP036290">
    <property type="protein sequence ID" value="QDU83568.1"/>
    <property type="molecule type" value="Genomic_DNA"/>
</dbReference>
<dbReference type="RefSeq" id="WP_145183495.1">
    <property type="nucleotide sequence ID" value="NZ_CP036290.1"/>
</dbReference>
<dbReference type="InterPro" id="IPR000683">
    <property type="entry name" value="Gfo/Idh/MocA-like_OxRdtase_N"/>
</dbReference>
<evidence type="ECO:0000259" key="1">
    <source>
        <dbReference type="Pfam" id="PF01408"/>
    </source>
</evidence>
<reference evidence="2 3" key="1">
    <citation type="submission" date="2019-02" db="EMBL/GenBank/DDBJ databases">
        <title>Deep-cultivation of Planctomycetes and their phenomic and genomic characterization uncovers novel biology.</title>
        <authorList>
            <person name="Wiegand S."/>
            <person name="Jogler M."/>
            <person name="Boedeker C."/>
            <person name="Pinto D."/>
            <person name="Vollmers J."/>
            <person name="Rivas-Marin E."/>
            <person name="Kohn T."/>
            <person name="Peeters S.H."/>
            <person name="Heuer A."/>
            <person name="Rast P."/>
            <person name="Oberbeckmann S."/>
            <person name="Bunk B."/>
            <person name="Jeske O."/>
            <person name="Meyerdierks A."/>
            <person name="Storesund J.E."/>
            <person name="Kallscheuer N."/>
            <person name="Luecker S."/>
            <person name="Lage O.M."/>
            <person name="Pohl T."/>
            <person name="Merkel B.J."/>
            <person name="Hornburger P."/>
            <person name="Mueller R.-W."/>
            <person name="Bruemmer F."/>
            <person name="Labrenz M."/>
            <person name="Spormann A.M."/>
            <person name="Op den Camp H."/>
            <person name="Overmann J."/>
            <person name="Amann R."/>
            <person name="Jetten M.S.M."/>
            <person name="Mascher T."/>
            <person name="Medema M.H."/>
            <person name="Devos D.P."/>
            <person name="Kaster A.-K."/>
            <person name="Ovreas L."/>
            <person name="Rohde M."/>
            <person name="Galperin M.Y."/>
            <person name="Jogler C."/>
        </authorList>
    </citation>
    <scope>NUCLEOTIDE SEQUENCE [LARGE SCALE GENOMIC DNA]</scope>
    <source>
        <strain evidence="2 3">Pla163</strain>
    </source>
</reference>
<protein>
    <submittedName>
        <fullName evidence="2">Inositol 2-dehydrogenase</fullName>
        <ecNumber evidence="2">1.1.1.18</ecNumber>
    </submittedName>
</protein>
<dbReference type="InterPro" id="IPR036291">
    <property type="entry name" value="NAD(P)-bd_dom_sf"/>
</dbReference>